<dbReference type="InParanoid" id="A0A286U6H2"/>
<dbReference type="EC" id="2.5.1.59" evidence="3"/>
<dbReference type="OrthoDB" id="10255768at2759"/>
<organism evidence="15 16">
    <name type="scientific">Pyrrhoderma noxium</name>
    <dbReference type="NCBI Taxonomy" id="2282107"/>
    <lineage>
        <taxon>Eukaryota</taxon>
        <taxon>Fungi</taxon>
        <taxon>Dikarya</taxon>
        <taxon>Basidiomycota</taxon>
        <taxon>Agaricomycotina</taxon>
        <taxon>Agaricomycetes</taxon>
        <taxon>Hymenochaetales</taxon>
        <taxon>Hymenochaetaceae</taxon>
        <taxon>Pyrrhoderma</taxon>
    </lineage>
</organism>
<evidence type="ECO:0000256" key="9">
    <source>
        <dbReference type="ARBA" id="ARBA00040965"/>
    </source>
</evidence>
<evidence type="ECO:0000256" key="12">
    <source>
        <dbReference type="ARBA" id="ARBA00043086"/>
    </source>
</evidence>
<comment type="cofactor">
    <cofactor evidence="1">
        <name>Mg(2+)</name>
        <dbReference type="ChEBI" id="CHEBI:18420"/>
    </cofactor>
</comment>
<dbReference type="STRING" id="2282107.A0A286U6H2"/>
<evidence type="ECO:0000256" key="4">
    <source>
        <dbReference type="ARBA" id="ARBA00012702"/>
    </source>
</evidence>
<keyword evidence="5" id="KW-0637">Prenyltransferase</keyword>
<keyword evidence="7" id="KW-0677">Repeat</keyword>
<evidence type="ECO:0000256" key="11">
    <source>
        <dbReference type="ARBA" id="ARBA00042436"/>
    </source>
</evidence>
<dbReference type="EMBL" id="NBII01000010">
    <property type="protein sequence ID" value="PAV15160.1"/>
    <property type="molecule type" value="Genomic_DNA"/>
</dbReference>
<comment type="similarity">
    <text evidence="2">Belongs to the protein prenyltransferase subunit alpha family.</text>
</comment>
<keyword evidence="8" id="KW-0460">Magnesium</keyword>
<dbReference type="Gene3D" id="1.25.40.120">
    <property type="entry name" value="Protein prenylyltransferase"/>
    <property type="match status" value="1"/>
</dbReference>
<evidence type="ECO:0000256" key="10">
    <source>
        <dbReference type="ARBA" id="ARBA00041392"/>
    </source>
</evidence>
<gene>
    <name evidence="15" type="ORF">PNOK_0892100</name>
</gene>
<dbReference type="GO" id="GO:0005953">
    <property type="term" value="C:CAAX-protein geranylgeranyltransferase complex"/>
    <property type="evidence" value="ECO:0007669"/>
    <property type="project" value="TreeGrafter"/>
</dbReference>
<dbReference type="GO" id="GO:0005965">
    <property type="term" value="C:protein farnesyltransferase complex"/>
    <property type="evidence" value="ECO:0007669"/>
    <property type="project" value="TreeGrafter"/>
</dbReference>
<evidence type="ECO:0000256" key="5">
    <source>
        <dbReference type="ARBA" id="ARBA00022602"/>
    </source>
</evidence>
<accession>A0A286U6H2</accession>
<dbReference type="Pfam" id="PF01239">
    <property type="entry name" value="PPTA"/>
    <property type="match status" value="5"/>
</dbReference>
<evidence type="ECO:0000256" key="8">
    <source>
        <dbReference type="ARBA" id="ARBA00022842"/>
    </source>
</evidence>
<evidence type="ECO:0000256" key="3">
    <source>
        <dbReference type="ARBA" id="ARBA00012700"/>
    </source>
</evidence>
<dbReference type="SUPFAM" id="SSF48439">
    <property type="entry name" value="Protein prenylyltransferase"/>
    <property type="match status" value="1"/>
</dbReference>
<dbReference type="AlphaFoldDB" id="A0A286U6H2"/>
<evidence type="ECO:0000256" key="13">
    <source>
        <dbReference type="ARBA" id="ARBA00043219"/>
    </source>
</evidence>
<dbReference type="EC" id="2.5.1.58" evidence="4"/>
<sequence length="365" mass="42319">MTSTSEKLFKDRPEWNDITPIPQHDPNANPIAPIFYNEACKYSAFSCLIYKDATNYFRGVIQAQEMSERVLELTEAIIRMNPAHYSVWQYRFQTLLKIKTPLDEELELMDEFAEKHLKSYQVWHHRRLLVQRGALALSTVTNTGKTPATELAFISRALTADAKNYHTWAYRQWVLSFFNQPALWDGEMRYIDNMLEDDVRNNSVWHHRFFVVFASGVHVKDGEEIEDQDNVVRRELDYTKEKIALAPNNASAWNYLRGVLQHSGKPFSDLTEFVIPYAAPLSAEENRPERENDSVVDLENPRPSEGADLPCVQAIEFLADIHESSGGEQLSKAISLWKSLANEHDTIRKKYWEHRIRDAQLTRDS</sequence>
<dbReference type="InterPro" id="IPR002088">
    <property type="entry name" value="Prenyl_trans_a"/>
</dbReference>
<dbReference type="FunCoup" id="A0A286U6H2">
    <property type="interactions" value="121"/>
</dbReference>
<evidence type="ECO:0000256" key="1">
    <source>
        <dbReference type="ARBA" id="ARBA00001946"/>
    </source>
</evidence>
<evidence type="ECO:0000256" key="2">
    <source>
        <dbReference type="ARBA" id="ARBA00006734"/>
    </source>
</evidence>
<feature type="compositionally biased region" description="Basic and acidic residues" evidence="14">
    <location>
        <begin position="284"/>
        <end position="293"/>
    </location>
</feature>
<evidence type="ECO:0000256" key="14">
    <source>
        <dbReference type="SAM" id="MobiDB-lite"/>
    </source>
</evidence>
<dbReference type="PANTHER" id="PTHR11129:SF1">
    <property type="entry name" value="PROTEIN FARNESYLTRANSFERASE_GERANYLGERANYLTRANSFERASE TYPE-1 SUBUNIT ALPHA"/>
    <property type="match status" value="1"/>
</dbReference>
<evidence type="ECO:0000256" key="6">
    <source>
        <dbReference type="ARBA" id="ARBA00022679"/>
    </source>
</evidence>
<dbReference type="GO" id="GO:0004662">
    <property type="term" value="F:CAAX-protein geranylgeranyltransferase activity"/>
    <property type="evidence" value="ECO:0007669"/>
    <property type="project" value="UniProtKB-EC"/>
</dbReference>
<dbReference type="Proteomes" id="UP000217199">
    <property type="component" value="Unassembled WGS sequence"/>
</dbReference>
<dbReference type="PROSITE" id="PS51147">
    <property type="entry name" value="PFTA"/>
    <property type="match status" value="5"/>
</dbReference>
<comment type="caution">
    <text evidence="15">The sequence shown here is derived from an EMBL/GenBank/DDBJ whole genome shotgun (WGS) entry which is preliminary data.</text>
</comment>
<evidence type="ECO:0000256" key="7">
    <source>
        <dbReference type="ARBA" id="ARBA00022737"/>
    </source>
</evidence>
<evidence type="ECO:0000313" key="15">
    <source>
        <dbReference type="EMBL" id="PAV15160.1"/>
    </source>
</evidence>
<keyword evidence="16" id="KW-1185">Reference proteome</keyword>
<dbReference type="GO" id="GO:0004660">
    <property type="term" value="F:protein farnesyltransferase activity"/>
    <property type="evidence" value="ECO:0007669"/>
    <property type="project" value="UniProtKB-EC"/>
</dbReference>
<name>A0A286U6H2_9AGAM</name>
<feature type="region of interest" description="Disordered" evidence="14">
    <location>
        <begin position="284"/>
        <end position="304"/>
    </location>
</feature>
<keyword evidence="6" id="KW-0808">Transferase</keyword>
<proteinExistence type="inferred from homology"/>
<dbReference type="PANTHER" id="PTHR11129">
    <property type="entry name" value="PROTEIN FARNESYLTRANSFERASE ALPHA SUBUNIT/RAB GERANYLGERANYL TRANSFERASE ALPHA SUBUNIT"/>
    <property type="match status" value="1"/>
</dbReference>
<reference evidence="15 16" key="1">
    <citation type="journal article" date="2017" name="Mol. Ecol.">
        <title>Comparative and population genomic landscape of Phellinus noxius: A hypervariable fungus causing root rot in trees.</title>
        <authorList>
            <person name="Chung C.L."/>
            <person name="Lee T.J."/>
            <person name="Akiba M."/>
            <person name="Lee H.H."/>
            <person name="Kuo T.H."/>
            <person name="Liu D."/>
            <person name="Ke H.M."/>
            <person name="Yokoi T."/>
            <person name="Roa M.B."/>
            <person name="Lu M.J."/>
            <person name="Chang Y.Y."/>
            <person name="Ann P.J."/>
            <person name="Tsai J.N."/>
            <person name="Chen C.Y."/>
            <person name="Tzean S.S."/>
            <person name="Ota Y."/>
            <person name="Hattori T."/>
            <person name="Sahashi N."/>
            <person name="Liou R.F."/>
            <person name="Kikuchi T."/>
            <person name="Tsai I.J."/>
        </authorList>
    </citation>
    <scope>NUCLEOTIDE SEQUENCE [LARGE SCALE GENOMIC DNA]</scope>
    <source>
        <strain evidence="15 16">FFPRI411160</strain>
    </source>
</reference>
<protein>
    <recommendedName>
        <fullName evidence="9">Protein farnesyltransferase/geranylgeranyltransferase type-1 subunit alpha</fullName>
        <ecNumber evidence="4">2.5.1.58</ecNumber>
        <ecNumber evidence="3">2.5.1.59</ecNumber>
    </recommendedName>
    <alternativeName>
        <fullName evidence="12">CAAX farnesyltransferase subunit alpha</fullName>
    </alternativeName>
    <alternativeName>
        <fullName evidence="11">FTase-alpha</fullName>
    </alternativeName>
    <alternativeName>
        <fullName evidence="10">Ras proteins prenyltransferase subunit alpha</fullName>
    </alternativeName>
    <alternativeName>
        <fullName evidence="13">Type I protein geranyl-geranyltransferase subunit alpha</fullName>
    </alternativeName>
</protein>
<evidence type="ECO:0000313" key="16">
    <source>
        <dbReference type="Proteomes" id="UP000217199"/>
    </source>
</evidence>